<proteinExistence type="predicted"/>
<name>A0AAD7MW01_9AGAR</name>
<evidence type="ECO:0000256" key="1">
    <source>
        <dbReference type="SAM" id="MobiDB-lite"/>
    </source>
</evidence>
<dbReference type="AlphaFoldDB" id="A0AAD7MW01"/>
<dbReference type="Proteomes" id="UP001215598">
    <property type="component" value="Unassembled WGS sequence"/>
</dbReference>
<keyword evidence="3" id="KW-1185">Reference proteome</keyword>
<protein>
    <submittedName>
        <fullName evidence="2">Uncharacterized protein</fullName>
    </submittedName>
</protein>
<feature type="region of interest" description="Disordered" evidence="1">
    <location>
        <begin position="1"/>
        <end position="25"/>
    </location>
</feature>
<feature type="compositionally biased region" description="Pro residues" evidence="1">
    <location>
        <begin position="1"/>
        <end position="21"/>
    </location>
</feature>
<comment type="caution">
    <text evidence="2">The sequence shown here is derived from an EMBL/GenBank/DDBJ whole genome shotgun (WGS) entry which is preliminary data.</text>
</comment>
<sequence>MALQLPSPPPLLPLSPLPPRLPPKESTQKSWAQFVVEDATNDYGNSVCFLKAEFTAAPCAHCHSYSEAKSPKEQLQIAGNSTFELNTRTRSTQCWPQPWDFRASLPGFRQNALASPISLVICRGRCLFTFIIYAIMELFTDPEDAAWVKETLAWYQDLWSVLILYRRGLSVKNAAAAIIVEPNFAPAFTLSPNSSFSCSIRILSTLRLTTSLQWPLAAPVSSPTAFVLIRLTVTFVLSYSESKLCNAKQILNFDLLNTARQWKAVGIAGEPVDGVEQRLNDQVSQPVGKAITLVEYYKFLSEKLAEFRVSGVGCRSGLITRVTVRTSLQRSPPRNICIVIQWFSLASVLQ</sequence>
<dbReference type="EMBL" id="JARKIB010000126">
    <property type="protein sequence ID" value="KAJ7735492.1"/>
    <property type="molecule type" value="Genomic_DNA"/>
</dbReference>
<evidence type="ECO:0000313" key="2">
    <source>
        <dbReference type="EMBL" id="KAJ7735492.1"/>
    </source>
</evidence>
<reference evidence="2" key="1">
    <citation type="submission" date="2023-03" db="EMBL/GenBank/DDBJ databases">
        <title>Massive genome expansion in bonnet fungi (Mycena s.s.) driven by repeated elements and novel gene families across ecological guilds.</title>
        <authorList>
            <consortium name="Lawrence Berkeley National Laboratory"/>
            <person name="Harder C.B."/>
            <person name="Miyauchi S."/>
            <person name="Viragh M."/>
            <person name="Kuo A."/>
            <person name="Thoen E."/>
            <person name="Andreopoulos B."/>
            <person name="Lu D."/>
            <person name="Skrede I."/>
            <person name="Drula E."/>
            <person name="Henrissat B."/>
            <person name="Morin E."/>
            <person name="Kohler A."/>
            <person name="Barry K."/>
            <person name="LaButti K."/>
            <person name="Morin E."/>
            <person name="Salamov A."/>
            <person name="Lipzen A."/>
            <person name="Mereny Z."/>
            <person name="Hegedus B."/>
            <person name="Baldrian P."/>
            <person name="Stursova M."/>
            <person name="Weitz H."/>
            <person name="Taylor A."/>
            <person name="Grigoriev I.V."/>
            <person name="Nagy L.G."/>
            <person name="Martin F."/>
            <person name="Kauserud H."/>
        </authorList>
    </citation>
    <scope>NUCLEOTIDE SEQUENCE</scope>
    <source>
        <strain evidence="2">CBHHK182m</strain>
    </source>
</reference>
<evidence type="ECO:0000313" key="3">
    <source>
        <dbReference type="Proteomes" id="UP001215598"/>
    </source>
</evidence>
<organism evidence="2 3">
    <name type="scientific">Mycena metata</name>
    <dbReference type="NCBI Taxonomy" id="1033252"/>
    <lineage>
        <taxon>Eukaryota</taxon>
        <taxon>Fungi</taxon>
        <taxon>Dikarya</taxon>
        <taxon>Basidiomycota</taxon>
        <taxon>Agaricomycotina</taxon>
        <taxon>Agaricomycetes</taxon>
        <taxon>Agaricomycetidae</taxon>
        <taxon>Agaricales</taxon>
        <taxon>Marasmiineae</taxon>
        <taxon>Mycenaceae</taxon>
        <taxon>Mycena</taxon>
    </lineage>
</organism>
<accession>A0AAD7MW01</accession>
<gene>
    <name evidence="2" type="ORF">B0H16DRAFT_1467116</name>
</gene>